<dbReference type="AlphaFoldDB" id="R7RYW3"/>
<evidence type="ECO:0000313" key="3">
    <source>
        <dbReference type="Proteomes" id="UP000053927"/>
    </source>
</evidence>
<evidence type="ECO:0000256" key="1">
    <source>
        <dbReference type="SAM" id="MobiDB-lite"/>
    </source>
</evidence>
<name>R7RYW3_STEHR</name>
<gene>
    <name evidence="2" type="ORF">STEHIDRAFT_163269</name>
</gene>
<feature type="region of interest" description="Disordered" evidence="1">
    <location>
        <begin position="216"/>
        <end position="238"/>
    </location>
</feature>
<organism evidence="2 3">
    <name type="scientific">Stereum hirsutum (strain FP-91666)</name>
    <name type="common">White-rot fungus</name>
    <dbReference type="NCBI Taxonomy" id="721885"/>
    <lineage>
        <taxon>Eukaryota</taxon>
        <taxon>Fungi</taxon>
        <taxon>Dikarya</taxon>
        <taxon>Basidiomycota</taxon>
        <taxon>Agaricomycotina</taxon>
        <taxon>Agaricomycetes</taxon>
        <taxon>Russulales</taxon>
        <taxon>Stereaceae</taxon>
        <taxon>Stereum</taxon>
    </lineage>
</organism>
<accession>R7RYW3</accession>
<dbReference type="GeneID" id="18802276"/>
<keyword evidence="3" id="KW-1185">Reference proteome</keyword>
<feature type="compositionally biased region" description="Acidic residues" evidence="1">
    <location>
        <begin position="221"/>
        <end position="231"/>
    </location>
</feature>
<proteinExistence type="predicted"/>
<dbReference type="EMBL" id="JH687400">
    <property type="protein sequence ID" value="EIM80018.1"/>
    <property type="molecule type" value="Genomic_DNA"/>
</dbReference>
<dbReference type="RefSeq" id="XP_007311000.1">
    <property type="nucleotide sequence ID" value="XM_007310938.1"/>
</dbReference>
<reference evidence="3" key="1">
    <citation type="journal article" date="2012" name="Science">
        <title>The Paleozoic origin of enzymatic lignin decomposition reconstructed from 31 fungal genomes.</title>
        <authorList>
            <person name="Floudas D."/>
            <person name="Binder M."/>
            <person name="Riley R."/>
            <person name="Barry K."/>
            <person name="Blanchette R.A."/>
            <person name="Henrissat B."/>
            <person name="Martinez A.T."/>
            <person name="Otillar R."/>
            <person name="Spatafora J.W."/>
            <person name="Yadav J.S."/>
            <person name="Aerts A."/>
            <person name="Benoit I."/>
            <person name="Boyd A."/>
            <person name="Carlson A."/>
            <person name="Copeland A."/>
            <person name="Coutinho P.M."/>
            <person name="de Vries R.P."/>
            <person name="Ferreira P."/>
            <person name="Findley K."/>
            <person name="Foster B."/>
            <person name="Gaskell J."/>
            <person name="Glotzer D."/>
            <person name="Gorecki P."/>
            <person name="Heitman J."/>
            <person name="Hesse C."/>
            <person name="Hori C."/>
            <person name="Igarashi K."/>
            <person name="Jurgens J.A."/>
            <person name="Kallen N."/>
            <person name="Kersten P."/>
            <person name="Kohler A."/>
            <person name="Kuees U."/>
            <person name="Kumar T.K.A."/>
            <person name="Kuo A."/>
            <person name="LaButti K."/>
            <person name="Larrondo L.F."/>
            <person name="Lindquist E."/>
            <person name="Ling A."/>
            <person name="Lombard V."/>
            <person name="Lucas S."/>
            <person name="Lundell T."/>
            <person name="Martin R."/>
            <person name="McLaughlin D.J."/>
            <person name="Morgenstern I."/>
            <person name="Morin E."/>
            <person name="Murat C."/>
            <person name="Nagy L.G."/>
            <person name="Nolan M."/>
            <person name="Ohm R.A."/>
            <person name="Patyshakuliyeva A."/>
            <person name="Rokas A."/>
            <person name="Ruiz-Duenas F.J."/>
            <person name="Sabat G."/>
            <person name="Salamov A."/>
            <person name="Samejima M."/>
            <person name="Schmutz J."/>
            <person name="Slot J.C."/>
            <person name="St John F."/>
            <person name="Stenlid J."/>
            <person name="Sun H."/>
            <person name="Sun S."/>
            <person name="Syed K."/>
            <person name="Tsang A."/>
            <person name="Wiebenga A."/>
            <person name="Young D."/>
            <person name="Pisabarro A."/>
            <person name="Eastwood D.C."/>
            <person name="Martin F."/>
            <person name="Cullen D."/>
            <person name="Grigoriev I.V."/>
            <person name="Hibbett D.S."/>
        </authorList>
    </citation>
    <scope>NUCLEOTIDE SEQUENCE [LARGE SCALE GENOMIC DNA]</scope>
    <source>
        <strain evidence="3">FP-91666</strain>
    </source>
</reference>
<dbReference type="KEGG" id="shs:STEHIDRAFT_163269"/>
<dbReference type="Proteomes" id="UP000053927">
    <property type="component" value="Unassembled WGS sequence"/>
</dbReference>
<protein>
    <submittedName>
        <fullName evidence="2">Uncharacterized protein</fullName>
    </submittedName>
</protein>
<sequence>MDDPPITLGLHELRYDDIVAEFASWQQFVAMQFGYVEQRISSVEPGEDVQTYRNEPGASRDVQYHSTNHDVEGFEMLGLLNDPYPIGVYHRGGEPAMPTIQFTSIPSLPDHHGSFDGLPDDASYWALSSLAPSCLNHTSSFAISPSMIPFAPISSAQEPSTLITNPSGSEDNPDCMGEIDGWRNETRVVPWGATGVEMQDIGIGGDMATLYGQYLNPAQQEEQDMSVEDDSEYRTDPN</sequence>
<evidence type="ECO:0000313" key="2">
    <source>
        <dbReference type="EMBL" id="EIM80018.1"/>
    </source>
</evidence>